<reference evidence="3" key="1">
    <citation type="submission" date="2018-02" db="EMBL/GenBank/DDBJ databases">
        <title>Genome sequence of Candidatus Liberibacter europaeus.</title>
        <authorList>
            <person name="Frampton R.A."/>
            <person name="Thompson S.M."/>
            <person name="David C."/>
            <person name="Addison S.M."/>
            <person name="Smith G.R."/>
        </authorList>
    </citation>
    <scope>NUCLEOTIDE SEQUENCE [LARGE SCALE GENOMIC DNA]</scope>
</reference>
<feature type="region of interest" description="Disordered" evidence="1">
    <location>
        <begin position="32"/>
        <end position="74"/>
    </location>
</feature>
<proteinExistence type="predicted"/>
<organism evidence="2 3">
    <name type="scientific">Candidatus Liberibacter europaeus</name>
    <dbReference type="NCBI Taxonomy" id="744859"/>
    <lineage>
        <taxon>Bacteria</taxon>
        <taxon>Pseudomonadati</taxon>
        <taxon>Pseudomonadota</taxon>
        <taxon>Alphaproteobacteria</taxon>
        <taxon>Hyphomicrobiales</taxon>
        <taxon>Rhizobiaceae</taxon>
        <taxon>Liberibacter</taxon>
    </lineage>
</organism>
<dbReference type="PROSITE" id="PS51257">
    <property type="entry name" value="PROKAR_LIPOPROTEIN"/>
    <property type="match status" value="1"/>
</dbReference>
<sequence>MKKINTMHIMLITSSLLGCDSQKLNDNSNQLSYANATSNQNSQTNESILRSNDRARGGLMPFEQPSELPCTIDNDGICKSEEELASTPDE</sequence>
<accession>A0A2T4VYG6</accession>
<gene>
    <name evidence="2" type="ORF">C4617_03195</name>
</gene>
<evidence type="ECO:0008006" key="4">
    <source>
        <dbReference type="Google" id="ProtNLM"/>
    </source>
</evidence>
<dbReference type="Proteomes" id="UP000240811">
    <property type="component" value="Unassembled WGS sequence"/>
</dbReference>
<evidence type="ECO:0000256" key="1">
    <source>
        <dbReference type="SAM" id="MobiDB-lite"/>
    </source>
</evidence>
<comment type="caution">
    <text evidence="2">The sequence shown here is derived from an EMBL/GenBank/DDBJ whole genome shotgun (WGS) entry which is preliminary data.</text>
</comment>
<protein>
    <recommendedName>
        <fullName evidence="4">Lipoprotein</fullName>
    </recommendedName>
</protein>
<dbReference type="EMBL" id="PSQJ01000002">
    <property type="protein sequence ID" value="PTL86817.1"/>
    <property type="molecule type" value="Genomic_DNA"/>
</dbReference>
<evidence type="ECO:0000313" key="3">
    <source>
        <dbReference type="Proteomes" id="UP000240811"/>
    </source>
</evidence>
<dbReference type="AlphaFoldDB" id="A0A2T4VYG6"/>
<name>A0A2T4VYG6_9HYPH</name>
<feature type="compositionally biased region" description="Polar residues" evidence="1">
    <location>
        <begin position="32"/>
        <end position="50"/>
    </location>
</feature>
<evidence type="ECO:0000313" key="2">
    <source>
        <dbReference type="EMBL" id="PTL86817.1"/>
    </source>
</evidence>